<feature type="domain" description="Copper amine oxidase-like N-terminal" evidence="2">
    <location>
        <begin position="224"/>
        <end position="303"/>
    </location>
</feature>
<evidence type="ECO:0000313" key="3">
    <source>
        <dbReference type="EMBL" id="QIB70350.1"/>
    </source>
</evidence>
<organism evidence="3 4">
    <name type="scientific">Aminipila butyrica</name>
    <dbReference type="NCBI Taxonomy" id="433296"/>
    <lineage>
        <taxon>Bacteria</taxon>
        <taxon>Bacillati</taxon>
        <taxon>Bacillota</taxon>
        <taxon>Clostridia</taxon>
        <taxon>Peptostreptococcales</taxon>
        <taxon>Anaerovoracaceae</taxon>
        <taxon>Aminipila</taxon>
    </lineage>
</organism>
<dbReference type="Pfam" id="PF07833">
    <property type="entry name" value="Cu_amine_oxidN1"/>
    <property type="match status" value="1"/>
</dbReference>
<keyword evidence="4" id="KW-1185">Reference proteome</keyword>
<keyword evidence="1" id="KW-0732">Signal</keyword>
<evidence type="ECO:0000256" key="1">
    <source>
        <dbReference type="SAM" id="SignalP"/>
    </source>
</evidence>
<name>A0A858BZJ0_9FIRM</name>
<evidence type="ECO:0000313" key="4">
    <source>
        <dbReference type="Proteomes" id="UP000466848"/>
    </source>
</evidence>
<reference evidence="3 4" key="1">
    <citation type="submission" date="2020-02" db="EMBL/GenBank/DDBJ databases">
        <authorList>
            <person name="Kim Y.B."/>
            <person name="Roh S.W."/>
        </authorList>
    </citation>
    <scope>NUCLEOTIDE SEQUENCE [LARGE SCALE GENOMIC DNA]</scope>
    <source>
        <strain evidence="3 4">DSM 103574</strain>
    </source>
</reference>
<dbReference type="EMBL" id="CP048649">
    <property type="protein sequence ID" value="QIB70350.1"/>
    <property type="molecule type" value="Genomic_DNA"/>
</dbReference>
<gene>
    <name evidence="3" type="ORF">Ami103574_14090</name>
</gene>
<dbReference type="Proteomes" id="UP000466848">
    <property type="component" value="Chromosome"/>
</dbReference>
<sequence length="306" mass="33334">MKKKAILKILTGALCLTLITSTAAFADTGVQAGPVLADGGNDVQEVQQQEQQFVVEEGIIEQITDQGEAYRIQIKNDNMGMIFFVKADLFVFDQASGKQIAVQDLKKDMRLTAILPANAAVTLSIPAQTGHVTAFIVRSDSSSLNVSVYDDSLVNQDNTLKLNLSEKTKVLDTKGSKRLYTAEDIANKTCVVLYTVSTRSIPAQTTPENVILLEEAAPEQAAPAYVSLRAAAEAKGYQVKWTSNEKPIVLTKNDMEIQLTVGSDAFQFTHQTKDLKALDQVEKMDLPVVLQGGQTMVADSFVKDME</sequence>
<dbReference type="AlphaFoldDB" id="A0A858BZJ0"/>
<protein>
    <submittedName>
        <fullName evidence="3">Copper amine oxidase N-terminal domain-containing protein</fullName>
    </submittedName>
</protein>
<evidence type="ECO:0000259" key="2">
    <source>
        <dbReference type="Pfam" id="PF07833"/>
    </source>
</evidence>
<dbReference type="InterPro" id="IPR036582">
    <property type="entry name" value="Mao_N_sf"/>
</dbReference>
<dbReference type="InterPro" id="IPR012854">
    <property type="entry name" value="Cu_amine_oxidase-like_N"/>
</dbReference>
<feature type="chain" id="PRO_5032861921" evidence="1">
    <location>
        <begin position="27"/>
        <end position="306"/>
    </location>
</feature>
<dbReference type="KEGG" id="abut:Ami103574_14090"/>
<feature type="signal peptide" evidence="1">
    <location>
        <begin position="1"/>
        <end position="26"/>
    </location>
</feature>
<accession>A0A858BZJ0</accession>
<proteinExistence type="predicted"/>
<dbReference type="SUPFAM" id="SSF55383">
    <property type="entry name" value="Copper amine oxidase, domain N"/>
    <property type="match status" value="1"/>
</dbReference>
<dbReference type="RefSeq" id="WP_163067588.1">
    <property type="nucleotide sequence ID" value="NZ_CP048649.1"/>
</dbReference>
<dbReference type="Gene3D" id="3.30.457.10">
    <property type="entry name" value="Copper amine oxidase-like, N-terminal domain"/>
    <property type="match status" value="1"/>
</dbReference>